<dbReference type="EMBL" id="CP001805">
    <property type="protein sequence ID" value="ACY52387.1"/>
    <property type="molecule type" value="Genomic_DNA"/>
</dbReference>
<accession>A0ACA6QPF0</accession>
<evidence type="ECO:0000313" key="1">
    <source>
        <dbReference type="EMBL" id="ACY52387.1"/>
    </source>
</evidence>
<keyword evidence="2" id="KW-1185">Reference proteome</keyword>
<gene>
    <name evidence="1" type="ordered locus">VEA_004229</name>
</gene>
<sequence>MAQCQPFLYQSNGDKKPFYLRHSEQRGTSVIENQFPTY</sequence>
<protein>
    <submittedName>
        <fullName evidence="1">Uncharacterized protein</fullName>
    </submittedName>
</protein>
<proteinExistence type="predicted"/>
<reference evidence="1" key="1">
    <citation type="submission" date="2009-10" db="EMBL/GenBank/DDBJ databases">
        <authorList>
            <consortium name="Los Alamos National Laboratory (LANL)"/>
            <consortium name="National Microbial Pathogen Data Resource (NMPDR)"/>
            <person name="Munk A.C."/>
            <person name="Tapia R."/>
            <person name="Green L."/>
            <person name="Rogers Y."/>
            <person name="Detter J.C."/>
            <person name="Bruce D."/>
            <person name="Brettin T.S."/>
            <person name="Colwell R."/>
            <person name="Huq A."/>
            <person name="Grim C.J."/>
            <person name="Hasan N.A."/>
            <person name="Vonstein V."/>
            <person name="Bartels D."/>
        </authorList>
    </citation>
    <scope>NUCLEOTIDE SEQUENCE</scope>
    <source>
        <strain evidence="1">EX25</strain>
    </source>
</reference>
<evidence type="ECO:0000313" key="2">
    <source>
        <dbReference type="Proteomes" id="UP000002571"/>
    </source>
</evidence>
<name>A0ACA6QPF0_VIBAE</name>
<dbReference type="Proteomes" id="UP000002571">
    <property type="component" value="Chromosome 1"/>
</dbReference>
<organism evidence="1 2">
    <name type="scientific">Vibrio antiquarius (strain Ex25)</name>
    <dbReference type="NCBI Taxonomy" id="150340"/>
    <lineage>
        <taxon>Bacteria</taxon>
        <taxon>Pseudomonadati</taxon>
        <taxon>Pseudomonadota</taxon>
        <taxon>Gammaproteobacteria</taxon>
        <taxon>Vibrionales</taxon>
        <taxon>Vibrionaceae</taxon>
        <taxon>Vibrio</taxon>
        <taxon>Vibrio diabolicus subgroup</taxon>
    </lineage>
</organism>